<sequence>YQCKDCSITFDNDENLLEHIRAIHGSNVKDTKRQYIFEKSPTMINLYTDNDVESSTQVDEDRKQVIGKKYKCAGCKEMFAFMIESTNNDNKCYKCKQTQADVPDDSSDSGGLIILHNKPKKKQMHTCKICNKTFKYKHWHAHMRQVHGPGSYACEPCKMEFKCARYLKRHMMYQHEGVLRSFERNKPENGKVMCPHCPKTFKNSDNLTHHIQNCHGEPVQCDICGCTVKSKSYLQSHKRR</sequence>
<dbReference type="PANTHER" id="PTHR24379:SF121">
    <property type="entry name" value="C2H2-TYPE DOMAIN-CONTAINING PROTEIN"/>
    <property type="match status" value="1"/>
</dbReference>
<feature type="domain" description="C2H2-type" evidence="6">
    <location>
        <begin position="1"/>
        <end position="29"/>
    </location>
</feature>
<gene>
    <name evidence="7" type="ORF">g.3381</name>
</gene>
<dbReference type="InterPro" id="IPR036236">
    <property type="entry name" value="Znf_C2H2_sf"/>
</dbReference>
<dbReference type="Gene3D" id="3.30.160.60">
    <property type="entry name" value="Classic Zinc Finger"/>
    <property type="match status" value="3"/>
</dbReference>
<feature type="non-terminal residue" evidence="7">
    <location>
        <position position="240"/>
    </location>
</feature>
<keyword evidence="2" id="KW-0677">Repeat</keyword>
<keyword evidence="1" id="KW-0479">Metal-binding</keyword>
<dbReference type="PROSITE" id="PS00028">
    <property type="entry name" value="ZINC_FINGER_C2H2_1"/>
    <property type="match status" value="3"/>
</dbReference>
<dbReference type="GO" id="GO:0008270">
    <property type="term" value="F:zinc ion binding"/>
    <property type="evidence" value="ECO:0007669"/>
    <property type="project" value="UniProtKB-KW"/>
</dbReference>
<feature type="domain" description="C2H2-type" evidence="6">
    <location>
        <begin position="152"/>
        <end position="177"/>
    </location>
</feature>
<name>A0A1E1W7V5_PECGO</name>
<evidence type="ECO:0000256" key="5">
    <source>
        <dbReference type="PROSITE-ProRule" id="PRU00042"/>
    </source>
</evidence>
<evidence type="ECO:0000256" key="3">
    <source>
        <dbReference type="ARBA" id="ARBA00022771"/>
    </source>
</evidence>
<evidence type="ECO:0000256" key="1">
    <source>
        <dbReference type="ARBA" id="ARBA00022723"/>
    </source>
</evidence>
<dbReference type="Pfam" id="PF00096">
    <property type="entry name" value="zf-C2H2"/>
    <property type="match status" value="2"/>
</dbReference>
<keyword evidence="3 5" id="KW-0863">Zinc-finger</keyword>
<dbReference type="AlphaFoldDB" id="A0A1E1W7V5"/>
<dbReference type="EMBL" id="GDQN01007974">
    <property type="protein sequence ID" value="JAT83080.1"/>
    <property type="molecule type" value="Transcribed_RNA"/>
</dbReference>
<evidence type="ECO:0000259" key="6">
    <source>
        <dbReference type="PROSITE" id="PS50157"/>
    </source>
</evidence>
<evidence type="ECO:0000313" key="7">
    <source>
        <dbReference type="EMBL" id="JAT83080.1"/>
    </source>
</evidence>
<feature type="non-terminal residue" evidence="7">
    <location>
        <position position="1"/>
    </location>
</feature>
<dbReference type="OrthoDB" id="428658at2759"/>
<protein>
    <recommendedName>
        <fullName evidence="6">C2H2-type domain-containing protein</fullName>
    </recommendedName>
</protein>
<dbReference type="InterPro" id="IPR013087">
    <property type="entry name" value="Znf_C2H2_type"/>
</dbReference>
<proteinExistence type="predicted"/>
<accession>A0A1E1W7V5</accession>
<evidence type="ECO:0000256" key="4">
    <source>
        <dbReference type="ARBA" id="ARBA00022833"/>
    </source>
</evidence>
<dbReference type="SMART" id="SM00355">
    <property type="entry name" value="ZnF_C2H2"/>
    <property type="match status" value="5"/>
</dbReference>
<organism evidence="7">
    <name type="scientific">Pectinophora gossypiella</name>
    <name type="common">Cotton pink bollworm</name>
    <name type="synonym">Depressaria gossypiella</name>
    <dbReference type="NCBI Taxonomy" id="13191"/>
    <lineage>
        <taxon>Eukaryota</taxon>
        <taxon>Metazoa</taxon>
        <taxon>Ecdysozoa</taxon>
        <taxon>Arthropoda</taxon>
        <taxon>Hexapoda</taxon>
        <taxon>Insecta</taxon>
        <taxon>Pterygota</taxon>
        <taxon>Neoptera</taxon>
        <taxon>Endopterygota</taxon>
        <taxon>Lepidoptera</taxon>
        <taxon>Glossata</taxon>
        <taxon>Ditrysia</taxon>
        <taxon>Gelechioidea</taxon>
        <taxon>Gelechiidae</taxon>
        <taxon>Apatetrinae</taxon>
        <taxon>Pectinophora</taxon>
    </lineage>
</organism>
<dbReference type="PROSITE" id="PS50157">
    <property type="entry name" value="ZINC_FINGER_C2H2_2"/>
    <property type="match status" value="3"/>
</dbReference>
<dbReference type="PANTHER" id="PTHR24379">
    <property type="entry name" value="KRAB AND ZINC FINGER DOMAIN-CONTAINING"/>
    <property type="match status" value="1"/>
</dbReference>
<dbReference type="SUPFAM" id="SSF57667">
    <property type="entry name" value="beta-beta-alpha zinc fingers"/>
    <property type="match status" value="2"/>
</dbReference>
<feature type="domain" description="C2H2-type" evidence="6">
    <location>
        <begin position="192"/>
        <end position="215"/>
    </location>
</feature>
<keyword evidence="4" id="KW-0862">Zinc</keyword>
<dbReference type="Pfam" id="PF12874">
    <property type="entry name" value="zf-met"/>
    <property type="match status" value="1"/>
</dbReference>
<reference evidence="7" key="1">
    <citation type="submission" date="2015-09" db="EMBL/GenBank/DDBJ databases">
        <title>De novo assembly of Pectinophora gossypiella (Pink Bollworm) gut transcriptome.</title>
        <authorList>
            <person name="Tassone E.E."/>
        </authorList>
    </citation>
    <scope>NUCLEOTIDE SEQUENCE</scope>
</reference>
<evidence type="ECO:0000256" key="2">
    <source>
        <dbReference type="ARBA" id="ARBA00022737"/>
    </source>
</evidence>